<feature type="region of interest" description="Disordered" evidence="1">
    <location>
        <begin position="159"/>
        <end position="208"/>
    </location>
</feature>
<keyword evidence="3" id="KW-1185">Reference proteome</keyword>
<feature type="compositionally biased region" description="Polar residues" evidence="1">
    <location>
        <begin position="178"/>
        <end position="188"/>
    </location>
</feature>
<evidence type="ECO:0000256" key="1">
    <source>
        <dbReference type="SAM" id="MobiDB-lite"/>
    </source>
</evidence>
<feature type="region of interest" description="Disordered" evidence="1">
    <location>
        <begin position="1"/>
        <end position="37"/>
    </location>
</feature>
<evidence type="ECO:0000313" key="2">
    <source>
        <dbReference type="EMBL" id="KAK8013505.1"/>
    </source>
</evidence>
<gene>
    <name evidence="2" type="ORF">PG991_009098</name>
</gene>
<proteinExistence type="predicted"/>
<name>A0ABR1RL16_9PEZI</name>
<dbReference type="EMBL" id="JAQQWI010000013">
    <property type="protein sequence ID" value="KAK8013505.1"/>
    <property type="molecule type" value="Genomic_DNA"/>
</dbReference>
<comment type="caution">
    <text evidence="2">The sequence shown here is derived from an EMBL/GenBank/DDBJ whole genome shotgun (WGS) entry which is preliminary data.</text>
</comment>
<organism evidence="2 3">
    <name type="scientific">Apiospora marii</name>
    <dbReference type="NCBI Taxonomy" id="335849"/>
    <lineage>
        <taxon>Eukaryota</taxon>
        <taxon>Fungi</taxon>
        <taxon>Dikarya</taxon>
        <taxon>Ascomycota</taxon>
        <taxon>Pezizomycotina</taxon>
        <taxon>Sordariomycetes</taxon>
        <taxon>Xylariomycetidae</taxon>
        <taxon>Amphisphaeriales</taxon>
        <taxon>Apiosporaceae</taxon>
        <taxon>Apiospora</taxon>
    </lineage>
</organism>
<sequence length="372" mass="40892">MDANARRQTGPPVNAPSHNPVPDPNAQRRSYGTCASRYPPVPMNISVPTGRGMVGPAVYHDNYQQSAAGFSLGIPHNTMPYHSGYVQVTPQVHNFHAYYSSPMYNVPQVQQTVYDVSQQPLPQRSATQRTIPTDVAASYLLSEPADTAHVLPAQAVSSGASKVVPPGPADGGVVLDGQSSAASTSKMAQASEAPKEQEHSTPTEMAEAHERYQTSMKAIFTNIHDSALALASESLLDVSKWFLPKVKELGLATDNPELHHDRIKLWHDFNYEWLALLQKQKDMVVSQRGQTLVRKETLETMGNEIVRLCDGIKGLGLVDYEYGVWEESIIEVLTECLDLYENRISPETHPSRTLLPRGSIVLHSGSEWQACP</sequence>
<feature type="compositionally biased region" description="Basic and acidic residues" evidence="1">
    <location>
        <begin position="193"/>
        <end position="208"/>
    </location>
</feature>
<dbReference type="Proteomes" id="UP001396898">
    <property type="component" value="Unassembled WGS sequence"/>
</dbReference>
<evidence type="ECO:0000313" key="3">
    <source>
        <dbReference type="Proteomes" id="UP001396898"/>
    </source>
</evidence>
<accession>A0ABR1RL16</accession>
<reference evidence="2 3" key="1">
    <citation type="submission" date="2023-01" db="EMBL/GenBank/DDBJ databases">
        <title>Analysis of 21 Apiospora genomes using comparative genomics revels a genus with tremendous synthesis potential of carbohydrate active enzymes and secondary metabolites.</title>
        <authorList>
            <person name="Sorensen T."/>
        </authorList>
    </citation>
    <scope>NUCLEOTIDE SEQUENCE [LARGE SCALE GENOMIC DNA]</scope>
    <source>
        <strain evidence="2 3">CBS 20057</strain>
    </source>
</reference>
<protein>
    <submittedName>
        <fullName evidence="2">Uncharacterized protein</fullName>
    </submittedName>
</protein>